<dbReference type="Gene3D" id="2.60.34.10">
    <property type="entry name" value="Substrate Binding Domain Of DNAk, Chain A, domain 1"/>
    <property type="match status" value="1"/>
</dbReference>
<dbReference type="GO" id="GO:0140662">
    <property type="term" value="F:ATP-dependent protein folding chaperone"/>
    <property type="evidence" value="ECO:0007669"/>
    <property type="project" value="InterPro"/>
</dbReference>
<sequence length="156" mass="17329">MKVLIPRNTRVPKRKEEVFTTYHDNQTGVIIHVYEGESRSAEDNNLLGKFELSGIPRAPKGVLQISVCFDMAANGILTVSAEDKTTGKTSQITVTNDNGGLSKEEIERMVREAESPCGFSGYRLQRLKCFTLDNRSRTATLNAPDPIVPLQVEFGR</sequence>
<dbReference type="Pfam" id="PF00012">
    <property type="entry name" value="HSP70"/>
    <property type="match status" value="1"/>
</dbReference>
<keyword evidence="5" id="KW-1185">Reference proteome</keyword>
<evidence type="ECO:0000256" key="2">
    <source>
        <dbReference type="ARBA" id="ARBA00022741"/>
    </source>
</evidence>
<dbReference type="GO" id="GO:0005524">
    <property type="term" value="F:ATP binding"/>
    <property type="evidence" value="ECO:0007669"/>
    <property type="project" value="UniProtKB-KW"/>
</dbReference>
<feature type="non-terminal residue" evidence="4">
    <location>
        <position position="1"/>
    </location>
</feature>
<gene>
    <name evidence="4" type="ORF">EJB05_07164</name>
</gene>
<dbReference type="AlphaFoldDB" id="A0A5J9WH78"/>
<evidence type="ECO:0000313" key="5">
    <source>
        <dbReference type="Proteomes" id="UP000324897"/>
    </source>
</evidence>
<proteinExistence type="inferred from homology"/>
<name>A0A5J9WH78_9POAL</name>
<organism evidence="4 5">
    <name type="scientific">Eragrostis curvula</name>
    <name type="common">weeping love grass</name>
    <dbReference type="NCBI Taxonomy" id="38414"/>
    <lineage>
        <taxon>Eukaryota</taxon>
        <taxon>Viridiplantae</taxon>
        <taxon>Streptophyta</taxon>
        <taxon>Embryophyta</taxon>
        <taxon>Tracheophyta</taxon>
        <taxon>Spermatophyta</taxon>
        <taxon>Magnoliopsida</taxon>
        <taxon>Liliopsida</taxon>
        <taxon>Poales</taxon>
        <taxon>Poaceae</taxon>
        <taxon>PACMAD clade</taxon>
        <taxon>Chloridoideae</taxon>
        <taxon>Eragrostideae</taxon>
        <taxon>Eragrostidinae</taxon>
        <taxon>Eragrostis</taxon>
    </lineage>
</organism>
<dbReference type="FunFam" id="2.60.34.10:FF:000012">
    <property type="entry name" value="Heat shock 70 kDa protein"/>
    <property type="match status" value="1"/>
</dbReference>
<dbReference type="Gramene" id="TVU47558">
    <property type="protein sequence ID" value="TVU47558"/>
    <property type="gene ID" value="EJB05_07164"/>
</dbReference>
<dbReference type="SUPFAM" id="SSF100920">
    <property type="entry name" value="Heat shock protein 70kD (HSP70), peptide-binding domain"/>
    <property type="match status" value="1"/>
</dbReference>
<comment type="similarity">
    <text evidence="1">Belongs to the heat shock protein 70 family.</text>
</comment>
<dbReference type="OrthoDB" id="667636at2759"/>
<dbReference type="PANTHER" id="PTHR19375">
    <property type="entry name" value="HEAT SHOCK PROTEIN 70KDA"/>
    <property type="match status" value="1"/>
</dbReference>
<keyword evidence="2" id="KW-0547">Nucleotide-binding</keyword>
<protein>
    <recommendedName>
        <fullName evidence="6">Heat shock protein 70</fullName>
    </recommendedName>
</protein>
<dbReference type="EMBL" id="RWGY01000004">
    <property type="protein sequence ID" value="TVU47558.1"/>
    <property type="molecule type" value="Genomic_DNA"/>
</dbReference>
<accession>A0A5J9WH78</accession>
<dbReference type="InterPro" id="IPR013126">
    <property type="entry name" value="Hsp_70_fam"/>
</dbReference>
<dbReference type="Proteomes" id="UP000324897">
    <property type="component" value="Chromosome 5"/>
</dbReference>
<evidence type="ECO:0000256" key="1">
    <source>
        <dbReference type="ARBA" id="ARBA00007381"/>
    </source>
</evidence>
<dbReference type="InterPro" id="IPR029047">
    <property type="entry name" value="HSP70_peptide-bd_sf"/>
</dbReference>
<evidence type="ECO:0000313" key="4">
    <source>
        <dbReference type="EMBL" id="TVU47558.1"/>
    </source>
</evidence>
<keyword evidence="3" id="KW-0067">ATP-binding</keyword>
<comment type="caution">
    <text evidence="4">The sequence shown here is derived from an EMBL/GenBank/DDBJ whole genome shotgun (WGS) entry which is preliminary data.</text>
</comment>
<evidence type="ECO:0008006" key="6">
    <source>
        <dbReference type="Google" id="ProtNLM"/>
    </source>
</evidence>
<evidence type="ECO:0000256" key="3">
    <source>
        <dbReference type="ARBA" id="ARBA00022840"/>
    </source>
</evidence>
<reference evidence="4 5" key="1">
    <citation type="journal article" date="2019" name="Sci. Rep.">
        <title>A high-quality genome of Eragrostis curvula grass provides insights into Poaceae evolution and supports new strategies to enhance forage quality.</title>
        <authorList>
            <person name="Carballo J."/>
            <person name="Santos B.A.C.M."/>
            <person name="Zappacosta D."/>
            <person name="Garbus I."/>
            <person name="Selva J.P."/>
            <person name="Gallo C.A."/>
            <person name="Diaz A."/>
            <person name="Albertini E."/>
            <person name="Caccamo M."/>
            <person name="Echenique V."/>
        </authorList>
    </citation>
    <scope>NUCLEOTIDE SEQUENCE [LARGE SCALE GENOMIC DNA]</scope>
    <source>
        <strain evidence="5">cv. Victoria</strain>
        <tissue evidence="4">Leaf</tissue>
    </source>
</reference>